<sequence>MEQTSRISSRGKGSACSKGGGDSRTLLSDWRSSNGNTITTHDRSFSCDELTAELTSTSSPTWYHRLPGFLTATSDGQAACMIIEDYPPTPPATAKPRQHPRHQDTTQRFLNLHLVLPKHRTSKFSRFVSQSVIGIGSYSHSGKRDWRQRVAARHALLLIRTTILRRGRTTLTRHAATSYHEQVASIACYWLLPATKLPLAGNQEKAETSVTMASVNVNRNVSDAFYRYKMPRIQAKVEGKGNGIKTVIVNMVDVAKAIGRPATYPTKYFGCELGAQTQFDFKNERFIVNGSHDATKLQDLLDGFIRKYVLCPACDNPETELMVSSKKGTISQGCKACGHHGLLESNHKLNTYILKNPPSLNPAVQGSSLTEGKRGKRSKRANGDAGGTITTATATTNGNDRSGSPENDVNNSTDIVVEPPPVRTINDDGDDLKWAVDVSEEAVRARLQDLTDGAKGMTISDDLEKSEKERMDMFYKLVKCRRDAGQLDNNHKELVTEAERLEIKTKAPLILAELLFDQGIAAQAKKYRVLLLRFTHDDIKAQKYLIRGIEQVIALHKEALMPKVPGILKLFYDADILEEKAFDEWSSKVSKKYVSKDLSQEIHDRAAPFLTWLKVAEEEESESEEEDDDVQIEYDDRAKQESLKQQQPPTTPKPAAATAVAAAVNNDSEDDFDIDAI</sequence>
<feature type="compositionally biased region" description="Low complexity" evidence="7">
    <location>
        <begin position="387"/>
        <end position="400"/>
    </location>
</feature>
<dbReference type="Gene3D" id="3.30.30.170">
    <property type="match status" value="1"/>
</dbReference>
<dbReference type="Gene3D" id="2.20.25.350">
    <property type="match status" value="1"/>
</dbReference>
<evidence type="ECO:0000256" key="3">
    <source>
        <dbReference type="ARBA" id="ARBA00022540"/>
    </source>
</evidence>
<dbReference type="InterPro" id="IPR016190">
    <property type="entry name" value="Transl_init_fac_IF2/IF5_Zn-bd"/>
</dbReference>
<evidence type="ECO:0000256" key="2">
    <source>
        <dbReference type="ARBA" id="ARBA00018059"/>
    </source>
</evidence>
<dbReference type="InterPro" id="IPR003307">
    <property type="entry name" value="W2_domain"/>
</dbReference>
<feature type="compositionally biased region" description="Acidic residues" evidence="7">
    <location>
        <begin position="667"/>
        <end position="677"/>
    </location>
</feature>
<organism evidence="9 10">
    <name type="scientific">Temnothorax longispinosus</name>
    <dbReference type="NCBI Taxonomy" id="300112"/>
    <lineage>
        <taxon>Eukaryota</taxon>
        <taxon>Metazoa</taxon>
        <taxon>Ecdysozoa</taxon>
        <taxon>Arthropoda</taxon>
        <taxon>Hexapoda</taxon>
        <taxon>Insecta</taxon>
        <taxon>Pterygota</taxon>
        <taxon>Neoptera</taxon>
        <taxon>Endopterygota</taxon>
        <taxon>Hymenoptera</taxon>
        <taxon>Apocrita</taxon>
        <taxon>Aculeata</taxon>
        <taxon>Formicoidea</taxon>
        <taxon>Formicidae</taxon>
        <taxon>Myrmicinae</taxon>
        <taxon>Temnothorax</taxon>
    </lineage>
</organism>
<evidence type="ECO:0000259" key="8">
    <source>
        <dbReference type="PROSITE" id="PS51363"/>
    </source>
</evidence>
<evidence type="ECO:0000313" key="10">
    <source>
        <dbReference type="Proteomes" id="UP000310200"/>
    </source>
</evidence>
<dbReference type="GO" id="GO:0005092">
    <property type="term" value="F:GDP-dissociation inhibitor activity"/>
    <property type="evidence" value="ECO:0007669"/>
    <property type="project" value="TreeGrafter"/>
</dbReference>
<keyword evidence="10" id="KW-1185">Reference proteome</keyword>
<protein>
    <recommendedName>
        <fullName evidence="2">Eukaryotic translation initiation factor 5</fullName>
    </recommendedName>
</protein>
<dbReference type="GO" id="GO:0005829">
    <property type="term" value="C:cytosol"/>
    <property type="evidence" value="ECO:0007669"/>
    <property type="project" value="TreeGrafter"/>
</dbReference>
<reference evidence="9 10" key="1">
    <citation type="journal article" date="2019" name="Philos. Trans. R. Soc. Lond., B, Biol. Sci.">
        <title>Ant behaviour and brain gene expression of defending hosts depend on the ecological success of the intruding social parasite.</title>
        <authorList>
            <person name="Kaur R."/>
            <person name="Stoldt M."/>
            <person name="Jongepier E."/>
            <person name="Feldmeyer B."/>
            <person name="Menzel F."/>
            <person name="Bornberg-Bauer E."/>
            <person name="Foitzik S."/>
        </authorList>
    </citation>
    <scope>NUCLEOTIDE SEQUENCE [LARGE SCALE GENOMIC DNA]</scope>
    <source>
        <tissue evidence="9">Whole body</tissue>
    </source>
</reference>
<dbReference type="AlphaFoldDB" id="A0A4S2KMW9"/>
<evidence type="ECO:0000256" key="5">
    <source>
        <dbReference type="ARBA" id="ARBA00022917"/>
    </source>
</evidence>
<feature type="region of interest" description="Disordered" evidence="7">
    <location>
        <begin position="617"/>
        <end position="677"/>
    </location>
</feature>
<dbReference type="PANTHER" id="PTHR23001:SF7">
    <property type="entry name" value="EUKARYOTIC TRANSLATION INITIATION FACTOR 5"/>
    <property type="match status" value="1"/>
</dbReference>
<feature type="compositionally biased region" description="Polar residues" evidence="7">
    <location>
        <begin position="401"/>
        <end position="414"/>
    </location>
</feature>
<dbReference type="FunFam" id="2.20.25.350:FF:000001">
    <property type="entry name" value="Eukaryotic translation initiation factor 5"/>
    <property type="match status" value="1"/>
</dbReference>
<dbReference type="Pfam" id="PF01873">
    <property type="entry name" value="eIF-5_eIF-2B"/>
    <property type="match status" value="1"/>
</dbReference>
<keyword evidence="3" id="KW-0396">Initiation factor</keyword>
<dbReference type="InterPro" id="IPR016024">
    <property type="entry name" value="ARM-type_fold"/>
</dbReference>
<dbReference type="GO" id="GO:0071074">
    <property type="term" value="F:eukaryotic initiation factor eIF2 binding"/>
    <property type="evidence" value="ECO:0007669"/>
    <property type="project" value="TreeGrafter"/>
</dbReference>
<evidence type="ECO:0000256" key="6">
    <source>
        <dbReference type="ARBA" id="ARBA00023134"/>
    </source>
</evidence>
<feature type="domain" description="W2" evidence="8">
    <location>
        <begin position="464"/>
        <end position="623"/>
    </location>
</feature>
<accession>A0A4S2KMW9</accession>
<evidence type="ECO:0000256" key="7">
    <source>
        <dbReference type="SAM" id="MobiDB-lite"/>
    </source>
</evidence>
<dbReference type="CDD" id="cd11561">
    <property type="entry name" value="W2_eIF5"/>
    <property type="match status" value="1"/>
</dbReference>
<dbReference type="FunFam" id="3.30.30.170:FF:000002">
    <property type="entry name" value="Eukaryotic translation initiation factor 5"/>
    <property type="match status" value="1"/>
</dbReference>
<dbReference type="SUPFAM" id="SSF100966">
    <property type="entry name" value="Translation initiation factor 2 beta, aIF2beta, N-terminal domain"/>
    <property type="match status" value="1"/>
</dbReference>
<keyword evidence="4" id="KW-0547">Nucleotide-binding</keyword>
<dbReference type="SUPFAM" id="SSF75689">
    <property type="entry name" value="Zinc-binding domain of translation initiation factor 2 beta"/>
    <property type="match status" value="1"/>
</dbReference>
<feature type="compositionally biased region" description="Low complexity" evidence="7">
    <location>
        <begin position="644"/>
        <end position="664"/>
    </location>
</feature>
<dbReference type="InterPro" id="IPR016189">
    <property type="entry name" value="Transl_init_fac_IF2/IF5_N"/>
</dbReference>
<evidence type="ECO:0000313" key="9">
    <source>
        <dbReference type="EMBL" id="TGZ49339.1"/>
    </source>
</evidence>
<dbReference type="SUPFAM" id="SSF48371">
    <property type="entry name" value="ARM repeat"/>
    <property type="match status" value="1"/>
</dbReference>
<comment type="caution">
    <text evidence="9">The sequence shown here is derived from an EMBL/GenBank/DDBJ whole genome shotgun (WGS) entry which is preliminary data.</text>
</comment>
<feature type="region of interest" description="Disordered" evidence="7">
    <location>
        <begin position="1"/>
        <end position="29"/>
    </location>
</feature>
<evidence type="ECO:0000256" key="1">
    <source>
        <dbReference type="ARBA" id="ARBA00010397"/>
    </source>
</evidence>
<dbReference type="EMBL" id="QBLH01002167">
    <property type="protein sequence ID" value="TGZ49339.1"/>
    <property type="molecule type" value="Genomic_DNA"/>
</dbReference>
<dbReference type="Gene3D" id="1.25.40.180">
    <property type="match status" value="1"/>
</dbReference>
<dbReference type="InterPro" id="IPR045196">
    <property type="entry name" value="IF2/IF5"/>
</dbReference>
<feature type="compositionally biased region" description="Acidic residues" evidence="7">
    <location>
        <begin position="617"/>
        <end position="633"/>
    </location>
</feature>
<dbReference type="PANTHER" id="PTHR23001">
    <property type="entry name" value="EUKARYOTIC TRANSLATION INITIATION FACTOR"/>
    <property type="match status" value="1"/>
</dbReference>
<keyword evidence="5" id="KW-0648">Protein biosynthesis</keyword>
<dbReference type="GO" id="GO:0005525">
    <property type="term" value="F:GTP binding"/>
    <property type="evidence" value="ECO:0007669"/>
    <property type="project" value="UniProtKB-KW"/>
</dbReference>
<dbReference type="STRING" id="300112.A0A4S2KMW9"/>
<dbReference type="Proteomes" id="UP000310200">
    <property type="component" value="Unassembled WGS sequence"/>
</dbReference>
<dbReference type="InterPro" id="IPR002735">
    <property type="entry name" value="Transl_init_fac_IF2/IF5_dom"/>
</dbReference>
<keyword evidence="6" id="KW-0342">GTP-binding</keyword>
<dbReference type="Pfam" id="PF02020">
    <property type="entry name" value="W2"/>
    <property type="match status" value="1"/>
</dbReference>
<comment type="similarity">
    <text evidence="1">Belongs to the eIF-2-beta/eIF-5 family.</text>
</comment>
<dbReference type="PROSITE" id="PS51363">
    <property type="entry name" value="W2"/>
    <property type="match status" value="1"/>
</dbReference>
<feature type="region of interest" description="Disordered" evidence="7">
    <location>
        <begin position="356"/>
        <end position="428"/>
    </location>
</feature>
<dbReference type="SMART" id="SM00653">
    <property type="entry name" value="eIF2B_5"/>
    <property type="match status" value="1"/>
</dbReference>
<gene>
    <name evidence="9" type="ORF">DBV15_03088</name>
</gene>
<name>A0A4S2KMW9_9HYME</name>
<dbReference type="GO" id="GO:0001732">
    <property type="term" value="P:formation of cytoplasmic translation initiation complex"/>
    <property type="evidence" value="ECO:0007669"/>
    <property type="project" value="TreeGrafter"/>
</dbReference>
<dbReference type="SMART" id="SM00515">
    <property type="entry name" value="eIF5C"/>
    <property type="match status" value="1"/>
</dbReference>
<dbReference type="GO" id="GO:0003743">
    <property type="term" value="F:translation initiation factor activity"/>
    <property type="evidence" value="ECO:0007669"/>
    <property type="project" value="UniProtKB-KW"/>
</dbReference>
<proteinExistence type="inferred from homology"/>
<evidence type="ECO:0000256" key="4">
    <source>
        <dbReference type="ARBA" id="ARBA00022741"/>
    </source>
</evidence>